<evidence type="ECO:0000256" key="2">
    <source>
        <dbReference type="ARBA" id="ARBA00022692"/>
    </source>
</evidence>
<dbReference type="GO" id="GO:0016020">
    <property type="term" value="C:membrane"/>
    <property type="evidence" value="ECO:0007669"/>
    <property type="project" value="UniProtKB-SubCell"/>
</dbReference>
<dbReference type="Gene3D" id="1.20.1530.20">
    <property type="match status" value="1"/>
</dbReference>
<dbReference type="InterPro" id="IPR002657">
    <property type="entry name" value="BilAc:Na_symport/Acr3"/>
</dbReference>
<dbReference type="EMBL" id="CP030926">
    <property type="protein sequence ID" value="AXN39891.1"/>
    <property type="molecule type" value="Genomic_DNA"/>
</dbReference>
<proteinExistence type="predicted"/>
<dbReference type="InterPro" id="IPR038770">
    <property type="entry name" value="Na+/solute_symporter_sf"/>
</dbReference>
<keyword evidence="9" id="KW-1185">Reference proteome</keyword>
<keyword evidence="2 5" id="KW-0812">Transmembrane</keyword>
<dbReference type="Proteomes" id="UP000260457">
    <property type="component" value="Chromosome"/>
</dbReference>
<feature type="transmembrane region" description="Helical" evidence="5">
    <location>
        <begin position="12"/>
        <end position="29"/>
    </location>
</feature>
<feature type="transmembrane region" description="Helical" evidence="5">
    <location>
        <begin position="67"/>
        <end position="85"/>
    </location>
</feature>
<evidence type="ECO:0000313" key="6">
    <source>
        <dbReference type="EMBL" id="AXN39891.1"/>
    </source>
</evidence>
<feature type="transmembrane region" description="Helical" evidence="5">
    <location>
        <begin position="226"/>
        <end position="246"/>
    </location>
</feature>
<dbReference type="Proteomes" id="UP000220106">
    <property type="component" value="Unassembled WGS sequence"/>
</dbReference>
<organism evidence="7 8">
    <name type="scientific">Peribacillus butanolivorans</name>
    <dbReference type="NCBI Taxonomy" id="421767"/>
    <lineage>
        <taxon>Bacteria</taxon>
        <taxon>Bacillati</taxon>
        <taxon>Bacillota</taxon>
        <taxon>Bacilli</taxon>
        <taxon>Bacillales</taxon>
        <taxon>Bacillaceae</taxon>
        <taxon>Peribacillus</taxon>
    </lineage>
</organism>
<dbReference type="EMBL" id="NUEQ01000027">
    <property type="protein sequence ID" value="PEJ31680.1"/>
    <property type="molecule type" value="Genomic_DNA"/>
</dbReference>
<protein>
    <submittedName>
        <fullName evidence="6">Bile acid:sodium symporter family protein</fullName>
    </submittedName>
</protein>
<feature type="transmembrane region" description="Helical" evidence="5">
    <location>
        <begin position="35"/>
        <end position="55"/>
    </location>
</feature>
<dbReference type="RefSeq" id="WP_098176585.1">
    <property type="nucleotide sequence ID" value="NZ_CP030926.1"/>
</dbReference>
<comment type="subcellular location">
    <subcellularLocation>
        <location evidence="1">Membrane</location>
        <topology evidence="1">Multi-pass membrane protein</topology>
    </subcellularLocation>
</comment>
<dbReference type="PANTHER" id="PTHR10361:SF28">
    <property type="entry name" value="P3 PROTEIN-RELATED"/>
    <property type="match status" value="1"/>
</dbReference>
<keyword evidence="3 5" id="KW-1133">Transmembrane helix</keyword>
<feature type="transmembrane region" description="Helical" evidence="5">
    <location>
        <begin position="283"/>
        <end position="307"/>
    </location>
</feature>
<evidence type="ECO:0000313" key="7">
    <source>
        <dbReference type="EMBL" id="PEJ31680.1"/>
    </source>
</evidence>
<evidence type="ECO:0000256" key="3">
    <source>
        <dbReference type="ARBA" id="ARBA00022989"/>
    </source>
</evidence>
<evidence type="ECO:0000313" key="9">
    <source>
        <dbReference type="Proteomes" id="UP000260457"/>
    </source>
</evidence>
<accession>A0AAX0RRL5</accession>
<feature type="transmembrane region" description="Helical" evidence="5">
    <location>
        <begin position="159"/>
        <end position="181"/>
    </location>
</feature>
<evidence type="ECO:0000256" key="4">
    <source>
        <dbReference type="ARBA" id="ARBA00023136"/>
    </source>
</evidence>
<evidence type="ECO:0000256" key="5">
    <source>
        <dbReference type="SAM" id="Phobius"/>
    </source>
</evidence>
<evidence type="ECO:0000313" key="8">
    <source>
        <dbReference type="Proteomes" id="UP000220106"/>
    </source>
</evidence>
<dbReference type="InterPro" id="IPR004710">
    <property type="entry name" value="Bilac:Na_transpt"/>
</dbReference>
<dbReference type="AlphaFoldDB" id="A0AAX0RRL5"/>
<feature type="transmembrane region" description="Helical" evidence="5">
    <location>
        <begin position="97"/>
        <end position="118"/>
    </location>
</feature>
<keyword evidence="4 5" id="KW-0472">Membrane</keyword>
<feature type="transmembrane region" description="Helical" evidence="5">
    <location>
        <begin position="125"/>
        <end position="147"/>
    </location>
</feature>
<dbReference type="PANTHER" id="PTHR10361">
    <property type="entry name" value="SODIUM-BILE ACID COTRANSPORTER"/>
    <property type="match status" value="1"/>
</dbReference>
<evidence type="ECO:0000256" key="1">
    <source>
        <dbReference type="ARBA" id="ARBA00004141"/>
    </source>
</evidence>
<gene>
    <name evidence="7" type="ORF">CN689_15900</name>
    <name evidence="6" type="ORF">DTO10_17020</name>
</gene>
<sequence length="326" mass="35956">MMLKTINKQMDKAMPLITPISVVIGVLLAEHLTDYTFLVPWIFAFITFAGSLGSNFKSLERVVTHPLPIFIVLIILHVLMPIWAWALGHLVFRGDAFTITGLVLSVVIPTGVTSMIWVSIYKGNAVLALTIILIDTLLSPFIVPYSVALFGGGSIEMDMWSMVKGLIGMVVLPSMLAMFLNQTTKGKIKTSLSPRLAPFSKLSVGIVVILNSSKIAPYLTHFDKKLIIMTFLVLFIAASGYALSWIIGKLLKWEKEDVITLTFTGGMRNISAGAVLATTYFPAAVAVPVVLGMLFQQMLASFFGYSLDKYYHRRFSKIKSDGFFKT</sequence>
<reference evidence="7 8" key="1">
    <citation type="submission" date="2017-09" db="EMBL/GenBank/DDBJ databases">
        <title>Large-scale bioinformatics analysis of Bacillus genomes uncovers conserved roles of natural products in bacterial physiology.</title>
        <authorList>
            <consortium name="Agbiome Team Llc"/>
            <person name="Bleich R.M."/>
            <person name="Kirk G.J."/>
            <person name="Santa Maria K.C."/>
            <person name="Allen S.E."/>
            <person name="Farag S."/>
            <person name="Shank E.A."/>
            <person name="Bowers A."/>
        </authorList>
    </citation>
    <scope>NUCLEOTIDE SEQUENCE [LARGE SCALE GENOMIC DNA]</scope>
    <source>
        <strain evidence="7 8">AFS003229</strain>
    </source>
</reference>
<name>A0AAX0RRL5_9BACI</name>
<dbReference type="Pfam" id="PF01758">
    <property type="entry name" value="SBF"/>
    <property type="match status" value="1"/>
</dbReference>
<reference evidence="6 9" key="2">
    <citation type="submission" date="2018-07" db="EMBL/GenBank/DDBJ databases">
        <title>The molecular basis for the intramolecular migration of carboxyl group in the catabolism of para-hydroxybenzoate via gentisate.</title>
        <authorList>
            <person name="Zhao H."/>
            <person name="Xu Y."/>
            <person name="Lin S."/>
            <person name="Spain J.C."/>
            <person name="Zhou N.-Y."/>
        </authorList>
    </citation>
    <scope>NUCLEOTIDE SEQUENCE [LARGE SCALE GENOMIC DNA]</scope>
    <source>
        <strain evidence="6 9">PHB-7a</strain>
    </source>
</reference>
<dbReference type="KEGG" id="pbut:DTO10_17020"/>